<sequence length="77" mass="8016">MTVVNPPQTVARGVRKVDIAGSQWPLYKLEALALGVVAGLVLVLVTGSPQVAVLTAAMVAAARWIAAVVVRSNRPAR</sequence>
<dbReference type="Proteomes" id="UP001601992">
    <property type="component" value="Unassembled WGS sequence"/>
</dbReference>
<gene>
    <name evidence="2" type="ORF">ACFYXQ_21525</name>
</gene>
<reference evidence="2 3" key="1">
    <citation type="submission" date="2024-10" db="EMBL/GenBank/DDBJ databases">
        <title>The Natural Products Discovery Center: Release of the First 8490 Sequenced Strains for Exploring Actinobacteria Biosynthetic Diversity.</title>
        <authorList>
            <person name="Kalkreuter E."/>
            <person name="Kautsar S.A."/>
            <person name="Yang D."/>
            <person name="Bader C.D."/>
            <person name="Teijaro C.N."/>
            <person name="Fluegel L."/>
            <person name="Davis C.M."/>
            <person name="Simpson J.R."/>
            <person name="Lauterbach L."/>
            <person name="Steele A.D."/>
            <person name="Gui C."/>
            <person name="Meng S."/>
            <person name="Li G."/>
            <person name="Viehrig K."/>
            <person name="Ye F."/>
            <person name="Su P."/>
            <person name="Kiefer A.F."/>
            <person name="Nichols A."/>
            <person name="Cepeda A.J."/>
            <person name="Yan W."/>
            <person name="Fan B."/>
            <person name="Jiang Y."/>
            <person name="Adhikari A."/>
            <person name="Zheng C.-J."/>
            <person name="Schuster L."/>
            <person name="Cowan T.M."/>
            <person name="Smanski M.J."/>
            <person name="Chevrette M.G."/>
            <person name="De Carvalho L.P.S."/>
            <person name="Shen B."/>
        </authorList>
    </citation>
    <scope>NUCLEOTIDE SEQUENCE [LARGE SCALE GENOMIC DNA]</scope>
    <source>
        <strain evidence="2 3">NPDC002593</strain>
    </source>
</reference>
<keyword evidence="3" id="KW-1185">Reference proteome</keyword>
<feature type="transmembrane region" description="Helical" evidence="1">
    <location>
        <begin position="26"/>
        <end position="45"/>
    </location>
</feature>
<comment type="caution">
    <text evidence="2">The sequence shown here is derived from an EMBL/GenBank/DDBJ whole genome shotgun (WGS) entry which is preliminary data.</text>
</comment>
<dbReference type="EMBL" id="JBIAQY010000007">
    <property type="protein sequence ID" value="MFF3570361.1"/>
    <property type="molecule type" value="Genomic_DNA"/>
</dbReference>
<name>A0ABW6S232_9NOCA</name>
<evidence type="ECO:0000313" key="2">
    <source>
        <dbReference type="EMBL" id="MFF3570361.1"/>
    </source>
</evidence>
<evidence type="ECO:0000313" key="3">
    <source>
        <dbReference type="Proteomes" id="UP001601992"/>
    </source>
</evidence>
<keyword evidence="1" id="KW-0812">Transmembrane</keyword>
<dbReference type="RefSeq" id="WP_040821214.1">
    <property type="nucleotide sequence ID" value="NZ_JBIAQY010000007.1"/>
</dbReference>
<accession>A0ABW6S232</accession>
<proteinExistence type="predicted"/>
<keyword evidence="1" id="KW-0472">Membrane</keyword>
<organism evidence="2 3">
    <name type="scientific">Nocardia jiangxiensis</name>
    <dbReference type="NCBI Taxonomy" id="282685"/>
    <lineage>
        <taxon>Bacteria</taxon>
        <taxon>Bacillati</taxon>
        <taxon>Actinomycetota</taxon>
        <taxon>Actinomycetes</taxon>
        <taxon>Mycobacteriales</taxon>
        <taxon>Nocardiaceae</taxon>
        <taxon>Nocardia</taxon>
    </lineage>
</organism>
<protein>
    <submittedName>
        <fullName evidence="2">Uncharacterized protein</fullName>
    </submittedName>
</protein>
<evidence type="ECO:0000256" key="1">
    <source>
        <dbReference type="SAM" id="Phobius"/>
    </source>
</evidence>
<keyword evidence="1" id="KW-1133">Transmembrane helix</keyword>